<dbReference type="Proteomes" id="UP000026915">
    <property type="component" value="Chromosome 4"/>
</dbReference>
<feature type="repeat" description="PPR" evidence="3">
    <location>
        <begin position="102"/>
        <end position="136"/>
    </location>
</feature>
<dbReference type="PANTHER" id="PTHR47941">
    <property type="entry name" value="PENTATRICOPEPTIDE REPEAT-CONTAINING PROTEIN 3, MITOCHONDRIAL"/>
    <property type="match status" value="1"/>
</dbReference>
<dbReference type="HOGENOM" id="CLU_002706_49_7_1"/>
<dbReference type="OMA" id="ERCKCKQ"/>
<comment type="similarity">
    <text evidence="1">Belongs to the PPR family. P subfamily.</text>
</comment>
<proteinExistence type="inferred from homology"/>
<evidence type="ECO:0000313" key="5">
    <source>
        <dbReference type="Proteomes" id="UP000026915"/>
    </source>
</evidence>
<dbReference type="NCBIfam" id="TIGR00756">
    <property type="entry name" value="PPR"/>
    <property type="match status" value="4"/>
</dbReference>
<keyword evidence="5" id="KW-1185">Reference proteome</keyword>
<dbReference type="InParanoid" id="A0A061EK46"/>
<evidence type="ECO:0000256" key="1">
    <source>
        <dbReference type="ARBA" id="ARBA00007626"/>
    </source>
</evidence>
<feature type="repeat" description="PPR" evidence="3">
    <location>
        <begin position="32"/>
        <end position="66"/>
    </location>
</feature>
<dbReference type="AlphaFoldDB" id="A0A061EK46"/>
<accession>A0A061EK46</accession>
<reference evidence="4 5" key="1">
    <citation type="journal article" date="2013" name="Genome Biol.">
        <title>The genome sequence of the most widely cultivated cacao type and its use to identify candidate genes regulating pod color.</title>
        <authorList>
            <person name="Motamayor J.C."/>
            <person name="Mockaitis K."/>
            <person name="Schmutz J."/>
            <person name="Haiminen N."/>
            <person name="Iii D.L."/>
            <person name="Cornejo O."/>
            <person name="Findley S.D."/>
            <person name="Zheng P."/>
            <person name="Utro F."/>
            <person name="Royaert S."/>
            <person name="Saski C."/>
            <person name="Jenkins J."/>
            <person name="Podicheti R."/>
            <person name="Zhao M."/>
            <person name="Scheffler B.E."/>
            <person name="Stack J.C."/>
            <person name="Feltus F.A."/>
            <person name="Mustiga G.M."/>
            <person name="Amores F."/>
            <person name="Phillips W."/>
            <person name="Marelli J.P."/>
            <person name="May G.D."/>
            <person name="Shapiro H."/>
            <person name="Ma J."/>
            <person name="Bustamante C.D."/>
            <person name="Schnell R.J."/>
            <person name="Main D."/>
            <person name="Gilbert D."/>
            <person name="Parida L."/>
            <person name="Kuhn D.N."/>
        </authorList>
    </citation>
    <scope>NUCLEOTIDE SEQUENCE [LARGE SCALE GENOMIC DNA]</scope>
    <source>
        <strain evidence="5">cv. Matina 1-6</strain>
    </source>
</reference>
<evidence type="ECO:0000256" key="2">
    <source>
        <dbReference type="ARBA" id="ARBA00022737"/>
    </source>
</evidence>
<dbReference type="PROSITE" id="PS51375">
    <property type="entry name" value="PPR"/>
    <property type="match status" value="3"/>
</dbReference>
<dbReference type="Pfam" id="PF01535">
    <property type="entry name" value="PPR"/>
    <property type="match status" value="4"/>
</dbReference>
<dbReference type="Gramene" id="EOY05206">
    <property type="protein sequence ID" value="EOY05206"/>
    <property type="gene ID" value="TCM_020272"/>
</dbReference>
<dbReference type="Gene3D" id="1.25.40.10">
    <property type="entry name" value="Tetratricopeptide repeat domain"/>
    <property type="match status" value="2"/>
</dbReference>
<protein>
    <submittedName>
        <fullName evidence="4">Pentatricopeptide repeat (PPR) superfamily protein</fullName>
    </submittedName>
</protein>
<feature type="repeat" description="PPR" evidence="3">
    <location>
        <begin position="137"/>
        <end position="171"/>
    </location>
</feature>
<dbReference type="InterPro" id="IPR011990">
    <property type="entry name" value="TPR-like_helical_dom_sf"/>
</dbReference>
<gene>
    <name evidence="4" type="ORF">TCM_020272</name>
</gene>
<keyword evidence="2" id="KW-0677">Repeat</keyword>
<evidence type="ECO:0000256" key="3">
    <source>
        <dbReference type="PROSITE-ProRule" id="PRU00708"/>
    </source>
</evidence>
<dbReference type="Pfam" id="PF13041">
    <property type="entry name" value="PPR_2"/>
    <property type="match status" value="1"/>
</dbReference>
<evidence type="ECO:0000313" key="4">
    <source>
        <dbReference type="EMBL" id="EOY05206.1"/>
    </source>
</evidence>
<dbReference type="SUPFAM" id="SSF81901">
    <property type="entry name" value="HCP-like"/>
    <property type="match status" value="1"/>
</dbReference>
<dbReference type="eggNOG" id="KOG4197">
    <property type="taxonomic scope" value="Eukaryota"/>
</dbReference>
<dbReference type="InterPro" id="IPR002885">
    <property type="entry name" value="PPR_rpt"/>
</dbReference>
<dbReference type="EMBL" id="CM001882">
    <property type="protein sequence ID" value="EOY05206.1"/>
    <property type="molecule type" value="Genomic_DNA"/>
</dbReference>
<sequence length="196" mass="22497">MSAPLLGICNDSKINEALELFQKVVENGYPCDQWTCNIIISGRCRSGQTRFALDILRGMNRNGSFNADVIFYARKERCKCKQKRVKEACRMLKLMSERGLKPAISCSSLIHGFCLSSQWKEATSLFNRMMDEGIYLDIVTFNSLIDAFCKQKRMKETCRMLELMSERGVKPNVFTYSSFIHEFCLSGQWKANKLVP</sequence>
<organism evidence="4 5">
    <name type="scientific">Theobroma cacao</name>
    <name type="common">Cacao</name>
    <name type="synonym">Cocoa</name>
    <dbReference type="NCBI Taxonomy" id="3641"/>
    <lineage>
        <taxon>Eukaryota</taxon>
        <taxon>Viridiplantae</taxon>
        <taxon>Streptophyta</taxon>
        <taxon>Embryophyta</taxon>
        <taxon>Tracheophyta</taxon>
        <taxon>Spermatophyta</taxon>
        <taxon>Magnoliopsida</taxon>
        <taxon>eudicotyledons</taxon>
        <taxon>Gunneridae</taxon>
        <taxon>Pentapetalae</taxon>
        <taxon>rosids</taxon>
        <taxon>malvids</taxon>
        <taxon>Malvales</taxon>
        <taxon>Malvaceae</taxon>
        <taxon>Byttnerioideae</taxon>
        <taxon>Theobroma</taxon>
    </lineage>
</organism>
<name>A0A061EK46_THECC</name>